<accession>A0AA97F8R9</accession>
<name>A0AA97F8R9_9SPHN</name>
<gene>
    <name evidence="6" type="ORF">RB602_04825</name>
</gene>
<feature type="domain" description="HTH lysR-type" evidence="5">
    <location>
        <begin position="1"/>
        <end position="58"/>
    </location>
</feature>
<evidence type="ECO:0000256" key="4">
    <source>
        <dbReference type="ARBA" id="ARBA00023163"/>
    </source>
</evidence>
<dbReference type="PROSITE" id="PS50931">
    <property type="entry name" value="HTH_LYSR"/>
    <property type="match status" value="1"/>
</dbReference>
<dbReference type="InterPro" id="IPR036390">
    <property type="entry name" value="WH_DNA-bd_sf"/>
</dbReference>
<dbReference type="Gene3D" id="3.40.190.290">
    <property type="match status" value="1"/>
</dbReference>
<keyword evidence="3" id="KW-0238">DNA-binding</keyword>
<dbReference type="SUPFAM" id="SSF46785">
    <property type="entry name" value="Winged helix' DNA-binding domain"/>
    <property type="match status" value="1"/>
</dbReference>
<reference evidence="6 7" key="1">
    <citation type="submission" date="2023-10" db="EMBL/GenBank/DDBJ databases">
        <title>Complete genome sequence of a Sphingomonadaceae bacterium.</title>
        <authorList>
            <person name="Yan C."/>
        </authorList>
    </citation>
    <scope>NUCLEOTIDE SEQUENCE [LARGE SCALE GENOMIC DNA]</scope>
    <source>
        <strain evidence="6 7">SCSIO 66989</strain>
    </source>
</reference>
<evidence type="ECO:0000313" key="6">
    <source>
        <dbReference type="EMBL" id="WOE76048.1"/>
    </source>
</evidence>
<proteinExistence type="inferred from homology"/>
<dbReference type="GO" id="GO:0043565">
    <property type="term" value="F:sequence-specific DNA binding"/>
    <property type="evidence" value="ECO:0007669"/>
    <property type="project" value="TreeGrafter"/>
</dbReference>
<evidence type="ECO:0000256" key="3">
    <source>
        <dbReference type="ARBA" id="ARBA00023125"/>
    </source>
</evidence>
<dbReference type="RefSeq" id="WP_317083468.1">
    <property type="nucleotide sequence ID" value="NZ_CP136594.1"/>
</dbReference>
<dbReference type="SUPFAM" id="SSF53850">
    <property type="entry name" value="Periplasmic binding protein-like II"/>
    <property type="match status" value="1"/>
</dbReference>
<dbReference type="KEGG" id="acoa:RB602_04825"/>
<keyword evidence="7" id="KW-1185">Reference proteome</keyword>
<dbReference type="Pfam" id="PF00126">
    <property type="entry name" value="HTH_1"/>
    <property type="match status" value="1"/>
</dbReference>
<sequence length="298" mass="32464">MDRASEQLFLRVVETGSLKAAAEQIGADPSAVSRKIAGLEQRLGVKLLQRSTKRSTPTEAGEQYYRGMRQLVDAQASLEAEVTGMVDTPTGLLRVTAPVDFGARFVTPVLSDLQEDYPDLCVELLLGSSFSDLREQGIDVAVRIGQLPDSSLIARRLGAVPRVLVASPDYLSRHGAPSDPEELSDHRFVFYRPGQRDEKITLQQGDATKSITVSGSFSANSITAIRALVVAGRGIHLGPHWAFEKEIASGEVVCLFENFQLPAYPLHTLYIAGGFVPAKVRTFIDRMAKAVRQSLVLD</sequence>
<dbReference type="InterPro" id="IPR058163">
    <property type="entry name" value="LysR-type_TF_proteobact-type"/>
</dbReference>
<keyword evidence="4" id="KW-0804">Transcription</keyword>
<dbReference type="GO" id="GO:0003700">
    <property type="term" value="F:DNA-binding transcription factor activity"/>
    <property type="evidence" value="ECO:0007669"/>
    <property type="project" value="InterPro"/>
</dbReference>
<protein>
    <submittedName>
        <fullName evidence="6">LysR family transcriptional regulator</fullName>
    </submittedName>
</protein>
<keyword evidence="2" id="KW-0805">Transcription regulation</keyword>
<dbReference type="FunFam" id="1.10.10.10:FF:000001">
    <property type="entry name" value="LysR family transcriptional regulator"/>
    <property type="match status" value="1"/>
</dbReference>
<evidence type="ECO:0000313" key="7">
    <source>
        <dbReference type="Proteomes" id="UP001302429"/>
    </source>
</evidence>
<dbReference type="InterPro" id="IPR000847">
    <property type="entry name" value="LysR_HTH_N"/>
</dbReference>
<dbReference type="Proteomes" id="UP001302429">
    <property type="component" value="Chromosome"/>
</dbReference>
<evidence type="ECO:0000256" key="1">
    <source>
        <dbReference type="ARBA" id="ARBA00009437"/>
    </source>
</evidence>
<comment type="similarity">
    <text evidence="1">Belongs to the LysR transcriptional regulatory family.</text>
</comment>
<dbReference type="GO" id="GO:0006351">
    <property type="term" value="P:DNA-templated transcription"/>
    <property type="evidence" value="ECO:0007669"/>
    <property type="project" value="TreeGrafter"/>
</dbReference>
<dbReference type="PANTHER" id="PTHR30537:SF5">
    <property type="entry name" value="HTH-TYPE TRANSCRIPTIONAL ACTIVATOR TTDR-RELATED"/>
    <property type="match status" value="1"/>
</dbReference>
<evidence type="ECO:0000256" key="2">
    <source>
        <dbReference type="ARBA" id="ARBA00023015"/>
    </source>
</evidence>
<dbReference type="CDD" id="cd08422">
    <property type="entry name" value="PBP2_CrgA_like"/>
    <property type="match status" value="1"/>
</dbReference>
<dbReference type="EMBL" id="CP136594">
    <property type="protein sequence ID" value="WOE76048.1"/>
    <property type="molecule type" value="Genomic_DNA"/>
</dbReference>
<dbReference type="Pfam" id="PF03466">
    <property type="entry name" value="LysR_substrate"/>
    <property type="match status" value="1"/>
</dbReference>
<dbReference type="AlphaFoldDB" id="A0AA97F8R9"/>
<dbReference type="InterPro" id="IPR036388">
    <property type="entry name" value="WH-like_DNA-bd_sf"/>
</dbReference>
<organism evidence="6 7">
    <name type="scientific">Alterisphingorhabdus coralli</name>
    <dbReference type="NCBI Taxonomy" id="3071408"/>
    <lineage>
        <taxon>Bacteria</taxon>
        <taxon>Pseudomonadati</taxon>
        <taxon>Pseudomonadota</taxon>
        <taxon>Alphaproteobacteria</taxon>
        <taxon>Sphingomonadales</taxon>
        <taxon>Sphingomonadaceae</taxon>
        <taxon>Alterisphingorhabdus (ex Yan et al. 2024)</taxon>
    </lineage>
</organism>
<dbReference type="Gene3D" id="1.10.10.10">
    <property type="entry name" value="Winged helix-like DNA-binding domain superfamily/Winged helix DNA-binding domain"/>
    <property type="match status" value="1"/>
</dbReference>
<dbReference type="InterPro" id="IPR005119">
    <property type="entry name" value="LysR_subst-bd"/>
</dbReference>
<dbReference type="PANTHER" id="PTHR30537">
    <property type="entry name" value="HTH-TYPE TRANSCRIPTIONAL REGULATOR"/>
    <property type="match status" value="1"/>
</dbReference>
<evidence type="ECO:0000259" key="5">
    <source>
        <dbReference type="PROSITE" id="PS50931"/>
    </source>
</evidence>